<evidence type="ECO:0000259" key="7">
    <source>
        <dbReference type="Pfam" id="PF16123"/>
    </source>
</evidence>
<dbReference type="InterPro" id="IPR032282">
    <property type="entry name" value="HAGH_C"/>
</dbReference>
<organism evidence="8 9">
    <name type="scientific">Enhygromyxa salina</name>
    <dbReference type="NCBI Taxonomy" id="215803"/>
    <lineage>
        <taxon>Bacteria</taxon>
        <taxon>Pseudomonadati</taxon>
        <taxon>Myxococcota</taxon>
        <taxon>Polyangia</taxon>
        <taxon>Nannocystales</taxon>
        <taxon>Nannocystaceae</taxon>
        <taxon>Enhygromyxa</taxon>
    </lineage>
</organism>
<dbReference type="GO" id="GO:0004416">
    <property type="term" value="F:hydroxyacylglutathione hydrolase activity"/>
    <property type="evidence" value="ECO:0007669"/>
    <property type="project" value="UniProtKB-EC"/>
</dbReference>
<dbReference type="AlphaFoldDB" id="A0A0C1Z705"/>
<evidence type="ECO:0000256" key="4">
    <source>
        <dbReference type="ARBA" id="ARBA00022801"/>
    </source>
</evidence>
<evidence type="ECO:0000256" key="5">
    <source>
        <dbReference type="ARBA" id="ARBA00022833"/>
    </source>
</evidence>
<dbReference type="SUPFAM" id="SSF56281">
    <property type="entry name" value="Metallo-hydrolase/oxidoreductase"/>
    <property type="match status" value="1"/>
</dbReference>
<evidence type="ECO:0000256" key="3">
    <source>
        <dbReference type="ARBA" id="ARBA00022723"/>
    </source>
</evidence>
<gene>
    <name evidence="8" type="ORF">DB30_08095</name>
</gene>
<evidence type="ECO:0000256" key="1">
    <source>
        <dbReference type="ARBA" id="ARBA00004963"/>
    </source>
</evidence>
<dbReference type="GO" id="GO:0046872">
    <property type="term" value="F:metal ion binding"/>
    <property type="evidence" value="ECO:0007669"/>
    <property type="project" value="UniProtKB-KW"/>
</dbReference>
<evidence type="ECO:0000256" key="6">
    <source>
        <dbReference type="ARBA" id="ARBA00031044"/>
    </source>
</evidence>
<dbReference type="PANTHER" id="PTHR43705:SF1">
    <property type="entry name" value="HYDROXYACYLGLUTATHIONE HYDROLASE GLOB"/>
    <property type="match status" value="1"/>
</dbReference>
<feature type="domain" description="Hydroxyacylglutathione hydrolase C-terminal" evidence="7">
    <location>
        <begin position="34"/>
        <end position="65"/>
    </location>
</feature>
<evidence type="ECO:0000256" key="2">
    <source>
        <dbReference type="ARBA" id="ARBA00011917"/>
    </source>
</evidence>
<dbReference type="Proteomes" id="UP000031599">
    <property type="component" value="Unassembled WGS sequence"/>
</dbReference>
<proteinExistence type="predicted"/>
<comment type="pathway">
    <text evidence="1">Secondary metabolite metabolism; methylglyoxal degradation; (R)-lactate from methylglyoxal: step 2/2.</text>
</comment>
<dbReference type="InterPro" id="IPR050110">
    <property type="entry name" value="Glyoxalase_II_hydrolase"/>
</dbReference>
<keyword evidence="5" id="KW-0862">Zinc</keyword>
<keyword evidence="4 8" id="KW-0378">Hydrolase</keyword>
<reference evidence="8 9" key="1">
    <citation type="submission" date="2014-12" db="EMBL/GenBank/DDBJ databases">
        <title>Genome assembly of Enhygromyxa salina DSM 15201.</title>
        <authorList>
            <person name="Sharma G."/>
            <person name="Subramanian S."/>
        </authorList>
    </citation>
    <scope>NUCLEOTIDE SEQUENCE [LARGE SCALE GENOMIC DNA]</scope>
    <source>
        <strain evidence="8 9">DSM 15201</strain>
    </source>
</reference>
<accession>A0A0C1Z705</accession>
<dbReference type="EMBL" id="JMCC02000098">
    <property type="protein sequence ID" value="KIG13419.1"/>
    <property type="molecule type" value="Genomic_DNA"/>
</dbReference>
<protein>
    <recommendedName>
        <fullName evidence="2">hydroxyacylglutathione hydrolase</fullName>
        <ecNumber evidence="2">3.1.2.6</ecNumber>
    </recommendedName>
    <alternativeName>
        <fullName evidence="6">Glyoxalase II</fullName>
    </alternativeName>
</protein>
<evidence type="ECO:0000313" key="8">
    <source>
        <dbReference type="EMBL" id="KIG13419.1"/>
    </source>
</evidence>
<dbReference type="EC" id="3.1.2.6" evidence="2"/>
<dbReference type="RefSeq" id="WP_052555773.1">
    <property type="nucleotide sequence ID" value="NZ_JMCC02000098.1"/>
</dbReference>
<evidence type="ECO:0000313" key="9">
    <source>
        <dbReference type="Proteomes" id="UP000031599"/>
    </source>
</evidence>
<keyword evidence="3" id="KW-0479">Metal-binding</keyword>
<dbReference type="PANTHER" id="PTHR43705">
    <property type="entry name" value="HYDROXYACYLGLUTATHIONE HYDROLASE"/>
    <property type="match status" value="1"/>
</dbReference>
<dbReference type="InterPro" id="IPR036866">
    <property type="entry name" value="RibonucZ/Hydroxyglut_hydro"/>
</dbReference>
<dbReference type="Pfam" id="PF16123">
    <property type="entry name" value="HAGH_C"/>
    <property type="match status" value="1"/>
</dbReference>
<dbReference type="Gene3D" id="3.60.15.10">
    <property type="entry name" value="Ribonuclease Z/Hydroxyacylglutathione hydrolase-like"/>
    <property type="match status" value="1"/>
</dbReference>
<comment type="caution">
    <text evidence="8">The sequence shown here is derived from an EMBL/GenBank/DDBJ whole genome shotgun (WGS) entry which is preliminary data.</text>
</comment>
<name>A0A0C1Z705_9BACT</name>
<sequence>MTKPSADGPQAKMRASLARLMALEDSVRVCCAHEYTEDNLRFAWSVEPDNNAPAARIRSVWAMRAPAAER</sequence>